<gene>
    <name evidence="1" type="ORF">PFLmoz3_05380</name>
</gene>
<evidence type="ECO:0000313" key="1">
    <source>
        <dbReference type="EMBL" id="KWV84973.1"/>
    </source>
</evidence>
<proteinExistence type="predicted"/>
<evidence type="ECO:0000313" key="2">
    <source>
        <dbReference type="Proteomes" id="UP000061348"/>
    </source>
</evidence>
<dbReference type="PATRIC" id="fig|294.194.peg.5965"/>
<dbReference type="Proteomes" id="UP000061348">
    <property type="component" value="Unassembled WGS sequence"/>
</dbReference>
<accession>A0A125QHM3</accession>
<sequence>MLHVAQHEFVILGQRLDRRQLNIPRVYQQQWLFAGGGNAQHGFAIAQHVLEQLWLGLDQVQGIAVVEQVAQLIHPGYQRGVVAVDQFALQFPVQRHAQGGQQGKGEEGEDQCKAQGQGVRVLAVHGWVSKR</sequence>
<dbReference type="EMBL" id="LCYA01000145">
    <property type="protein sequence ID" value="KWV84973.1"/>
    <property type="molecule type" value="Genomic_DNA"/>
</dbReference>
<dbReference type="AlphaFoldDB" id="A0A125QHM3"/>
<organism evidence="1 2">
    <name type="scientific">Pseudomonas fluorescens</name>
    <dbReference type="NCBI Taxonomy" id="294"/>
    <lineage>
        <taxon>Bacteria</taxon>
        <taxon>Pseudomonadati</taxon>
        <taxon>Pseudomonadota</taxon>
        <taxon>Gammaproteobacteria</taxon>
        <taxon>Pseudomonadales</taxon>
        <taxon>Pseudomonadaceae</taxon>
        <taxon>Pseudomonas</taxon>
    </lineage>
</organism>
<comment type="caution">
    <text evidence="1">The sequence shown here is derived from an EMBL/GenBank/DDBJ whole genome shotgun (WGS) entry which is preliminary data.</text>
</comment>
<reference evidence="1 2" key="1">
    <citation type="submission" date="2015-05" db="EMBL/GenBank/DDBJ databases">
        <title>A genomic and transcriptomic approach to investigate the blue pigment phenotype in Pseudomonas fluorescens.</title>
        <authorList>
            <person name="Andreani N.A."/>
            <person name="Cardazzo B."/>
        </authorList>
    </citation>
    <scope>NUCLEOTIDE SEQUENCE [LARGE SCALE GENOMIC DNA]</scope>
    <source>
        <strain evidence="1 2">Ps_22</strain>
    </source>
</reference>
<protein>
    <submittedName>
        <fullName evidence="1">Uncharacterized protein</fullName>
    </submittedName>
</protein>
<name>A0A125QHM3_PSEFL</name>